<keyword evidence="2" id="KW-1185">Reference proteome</keyword>
<sequence length="48" mass="5929">MKKYRWYYCERETDSARQITFFQGKQDHNELWSDTCHTDRIESLKGEP</sequence>
<protein>
    <submittedName>
        <fullName evidence="1">Uncharacterized protein</fullName>
    </submittedName>
</protein>
<dbReference type="EMBL" id="BJOL01000016">
    <property type="protein sequence ID" value="GED58859.1"/>
    <property type="molecule type" value="Genomic_DNA"/>
</dbReference>
<accession>A0ABQ0T9N6</accession>
<evidence type="ECO:0000313" key="1">
    <source>
        <dbReference type="EMBL" id="GED58859.1"/>
    </source>
</evidence>
<reference evidence="1 2" key="1">
    <citation type="submission" date="2019-06" db="EMBL/GenBank/DDBJ databases">
        <title>Whole genome shotgun sequence of Brevibacillus formosus NBRC 15716.</title>
        <authorList>
            <person name="Hosoyama A."/>
            <person name="Uohara A."/>
            <person name="Ohji S."/>
            <person name="Ichikawa N."/>
        </authorList>
    </citation>
    <scope>NUCLEOTIDE SEQUENCE [LARGE SCALE GENOMIC DNA]</scope>
    <source>
        <strain evidence="1 2">NBRC 15716</strain>
    </source>
</reference>
<organism evidence="1 2">
    <name type="scientific">Brevibacillus formosus</name>
    <dbReference type="NCBI Taxonomy" id="54913"/>
    <lineage>
        <taxon>Bacteria</taxon>
        <taxon>Bacillati</taxon>
        <taxon>Bacillota</taxon>
        <taxon>Bacilli</taxon>
        <taxon>Bacillales</taxon>
        <taxon>Paenibacillaceae</taxon>
        <taxon>Brevibacillus</taxon>
    </lineage>
</organism>
<proteinExistence type="predicted"/>
<gene>
    <name evidence="1" type="ORF">BFO01nite_29910</name>
</gene>
<name>A0ABQ0T9N6_9BACL</name>
<dbReference type="Proteomes" id="UP000319498">
    <property type="component" value="Unassembled WGS sequence"/>
</dbReference>
<evidence type="ECO:0000313" key="2">
    <source>
        <dbReference type="Proteomes" id="UP000319498"/>
    </source>
</evidence>
<comment type="caution">
    <text evidence="1">The sequence shown here is derived from an EMBL/GenBank/DDBJ whole genome shotgun (WGS) entry which is preliminary data.</text>
</comment>